<keyword evidence="3" id="KW-1185">Reference proteome</keyword>
<evidence type="ECO:0000256" key="1">
    <source>
        <dbReference type="SAM" id="SignalP"/>
    </source>
</evidence>
<evidence type="ECO:0000313" key="3">
    <source>
        <dbReference type="Proteomes" id="UP000598426"/>
    </source>
</evidence>
<dbReference type="EMBL" id="JACXZS010000008">
    <property type="protein sequence ID" value="MBD3942706.1"/>
    <property type="molecule type" value="Genomic_DNA"/>
</dbReference>
<evidence type="ECO:0000313" key="2">
    <source>
        <dbReference type="EMBL" id="MBD3942706.1"/>
    </source>
</evidence>
<name>A0ABR8NPZ5_9MICO</name>
<feature type="chain" id="PRO_5045361394" description="Lipoprotein" evidence="1">
    <location>
        <begin position="21"/>
        <end position="173"/>
    </location>
</feature>
<proteinExistence type="predicted"/>
<dbReference type="PROSITE" id="PS51257">
    <property type="entry name" value="PROKAR_LIPOPROTEIN"/>
    <property type="match status" value="1"/>
</dbReference>
<accession>A0ABR8NPZ5</accession>
<gene>
    <name evidence="2" type="ORF">IF188_13470</name>
</gene>
<dbReference type="Proteomes" id="UP000598426">
    <property type="component" value="Unassembled WGS sequence"/>
</dbReference>
<comment type="caution">
    <text evidence="2">The sequence shown here is derived from an EMBL/GenBank/DDBJ whole genome shotgun (WGS) entry which is preliminary data.</text>
</comment>
<organism evidence="2 3">
    <name type="scientific">Microbacterium helvum</name>
    <dbReference type="NCBI Taxonomy" id="2773713"/>
    <lineage>
        <taxon>Bacteria</taxon>
        <taxon>Bacillati</taxon>
        <taxon>Actinomycetota</taxon>
        <taxon>Actinomycetes</taxon>
        <taxon>Micrococcales</taxon>
        <taxon>Microbacteriaceae</taxon>
        <taxon>Microbacterium</taxon>
    </lineage>
</organism>
<evidence type="ECO:0008006" key="4">
    <source>
        <dbReference type="Google" id="ProtNLM"/>
    </source>
</evidence>
<sequence length="173" mass="17684">MRARSTAVLSVLAVSGLLLAGCASTPAAETTPEKTTPAVTIVDSSLTDPAAVGERVGADGTQLEVWSGIVPDEAAAGALGDPEPGTQWVTANVAQWVSDEGVTGADIAPVLRSTADESFEGVAVPQQSVDVEMKPDMSYTYIWSYAVPEALVDADSLVLCVGDGDEGCSVLTK</sequence>
<dbReference type="RefSeq" id="WP_191172315.1">
    <property type="nucleotide sequence ID" value="NZ_JACXZS010000008.1"/>
</dbReference>
<keyword evidence="1" id="KW-0732">Signal</keyword>
<protein>
    <recommendedName>
        <fullName evidence="4">Lipoprotein</fullName>
    </recommendedName>
</protein>
<reference evidence="2 3" key="1">
    <citation type="submission" date="2020-09" db="EMBL/GenBank/DDBJ databases">
        <title>Isolation and identification of active actinomycetes.</title>
        <authorList>
            <person name="Li X."/>
        </authorList>
    </citation>
    <scope>NUCLEOTIDE SEQUENCE [LARGE SCALE GENOMIC DNA]</scope>
    <source>
        <strain evidence="2 3">NEAU-LLC</strain>
    </source>
</reference>
<feature type="signal peptide" evidence="1">
    <location>
        <begin position="1"/>
        <end position="20"/>
    </location>
</feature>